<feature type="region of interest" description="Disordered" evidence="1">
    <location>
        <begin position="185"/>
        <end position="270"/>
    </location>
</feature>
<gene>
    <name evidence="2" type="ORF">Bpfe_023635</name>
</gene>
<feature type="region of interest" description="Disordered" evidence="1">
    <location>
        <begin position="1"/>
        <end position="24"/>
    </location>
</feature>
<dbReference type="Proteomes" id="UP001233172">
    <property type="component" value="Unassembled WGS sequence"/>
</dbReference>
<feature type="compositionally biased region" description="Basic and acidic residues" evidence="1">
    <location>
        <begin position="209"/>
        <end position="226"/>
    </location>
</feature>
<name>A0AAD8B3N6_BIOPF</name>
<evidence type="ECO:0000313" key="2">
    <source>
        <dbReference type="EMBL" id="KAK0046912.1"/>
    </source>
</evidence>
<comment type="caution">
    <text evidence="2">The sequence shown here is derived from an EMBL/GenBank/DDBJ whole genome shotgun (WGS) entry which is preliminary data.</text>
</comment>
<organism evidence="2 3">
    <name type="scientific">Biomphalaria pfeifferi</name>
    <name type="common">Bloodfluke planorb</name>
    <name type="synonym">Freshwater snail</name>
    <dbReference type="NCBI Taxonomy" id="112525"/>
    <lineage>
        <taxon>Eukaryota</taxon>
        <taxon>Metazoa</taxon>
        <taxon>Spiralia</taxon>
        <taxon>Lophotrochozoa</taxon>
        <taxon>Mollusca</taxon>
        <taxon>Gastropoda</taxon>
        <taxon>Heterobranchia</taxon>
        <taxon>Euthyneura</taxon>
        <taxon>Panpulmonata</taxon>
        <taxon>Hygrophila</taxon>
        <taxon>Lymnaeoidea</taxon>
        <taxon>Planorbidae</taxon>
        <taxon>Biomphalaria</taxon>
    </lineage>
</organism>
<evidence type="ECO:0000313" key="3">
    <source>
        <dbReference type="Proteomes" id="UP001233172"/>
    </source>
</evidence>
<feature type="compositionally biased region" description="Low complexity" evidence="1">
    <location>
        <begin position="485"/>
        <end position="500"/>
    </location>
</feature>
<reference evidence="2" key="1">
    <citation type="journal article" date="2023" name="PLoS Negl. Trop. Dis.">
        <title>A genome sequence for Biomphalaria pfeifferi, the major vector snail for the human-infecting parasite Schistosoma mansoni.</title>
        <authorList>
            <person name="Bu L."/>
            <person name="Lu L."/>
            <person name="Laidemitt M.R."/>
            <person name="Zhang S.M."/>
            <person name="Mutuku M."/>
            <person name="Mkoji G."/>
            <person name="Steinauer M."/>
            <person name="Loker E.S."/>
        </authorList>
    </citation>
    <scope>NUCLEOTIDE SEQUENCE</scope>
    <source>
        <strain evidence="2">KasaAsao</strain>
    </source>
</reference>
<proteinExistence type="predicted"/>
<dbReference type="AlphaFoldDB" id="A0AAD8B3N6"/>
<evidence type="ECO:0000256" key="1">
    <source>
        <dbReference type="SAM" id="MobiDB-lite"/>
    </source>
</evidence>
<reference evidence="2" key="2">
    <citation type="submission" date="2023-04" db="EMBL/GenBank/DDBJ databases">
        <authorList>
            <person name="Bu L."/>
            <person name="Lu L."/>
            <person name="Laidemitt M.R."/>
            <person name="Zhang S.M."/>
            <person name="Mutuku M."/>
            <person name="Mkoji G."/>
            <person name="Steinauer M."/>
            <person name="Loker E.S."/>
        </authorList>
    </citation>
    <scope>NUCLEOTIDE SEQUENCE</scope>
    <source>
        <strain evidence="2">KasaAsao</strain>
        <tissue evidence="2">Whole Snail</tissue>
    </source>
</reference>
<keyword evidence="3" id="KW-1185">Reference proteome</keyword>
<feature type="region of interest" description="Disordered" evidence="1">
    <location>
        <begin position="58"/>
        <end position="96"/>
    </location>
</feature>
<dbReference type="EMBL" id="JASAOG010000158">
    <property type="protein sequence ID" value="KAK0046912.1"/>
    <property type="molecule type" value="Genomic_DNA"/>
</dbReference>
<protein>
    <submittedName>
        <fullName evidence="2">Uncharacterized protein</fullName>
    </submittedName>
</protein>
<feature type="region of interest" description="Disordered" evidence="1">
    <location>
        <begin position="450"/>
        <end position="500"/>
    </location>
</feature>
<sequence>MYSQAKLSRRPPRDNIALSRKISPENFKEPLEQLKIKESQGFSKMHAGQFGPRLAQVQRKPSHPIVNEKNQKGNGVLMVRDDSPGTPSDDQTVLEDEDEEELEEIEEQSNAGNVTEYFRSIWTNVSKMFAVNQSSSSDDVADPDYDGCSKSRSFSLGDQMQAIPKRVTTREASKVNVVNAAAGRRLSSDSAKSRLGKSLSHTNGMQRRGQRDKPEKDSYSWNEARRTQSNVSCKRNGMRKPRSEERLMTLPNDQISPKKQEKRAKTKGSPVDAKRFRVMLNKFQRVMKEDSMKLDGQARNVHGVKQTKSLVSDAGLGKGHPGRPSNYKSLTNTSLHKSAFERTKVNNKPLCITSPKSATCLKNERSSKLVTPNGQYRDWHVAAPLSTTNHIVSMLDAQPNPIIEAKPKPIIEAKPKPTQLFSGKFQRLDRRILNSNKPADDSIVTTLEKANEEMPEYLNESQKQGHKSEVREDNERKFSQETVQNPSNSPLISVNSSSEV</sequence>
<accession>A0AAD8B3N6</accession>
<feature type="compositionally biased region" description="Basic and acidic residues" evidence="1">
    <location>
        <begin position="466"/>
        <end position="479"/>
    </location>
</feature>